<protein>
    <submittedName>
        <fullName evidence="2">Uncharacterized protein</fullName>
    </submittedName>
</protein>
<accession>A0AAE1Y7F8</accession>
<feature type="compositionally biased region" description="Polar residues" evidence="1">
    <location>
        <begin position="116"/>
        <end position="126"/>
    </location>
</feature>
<feature type="compositionally biased region" description="Acidic residues" evidence="1">
    <location>
        <begin position="69"/>
        <end position="78"/>
    </location>
</feature>
<gene>
    <name evidence="2" type="ORF">Salat_1701600</name>
</gene>
<dbReference type="Proteomes" id="UP001293254">
    <property type="component" value="Unassembled WGS sequence"/>
</dbReference>
<reference evidence="2" key="1">
    <citation type="submission" date="2020-06" db="EMBL/GenBank/DDBJ databases">
        <authorList>
            <person name="Li T."/>
            <person name="Hu X."/>
            <person name="Zhang T."/>
            <person name="Song X."/>
            <person name="Zhang H."/>
            <person name="Dai N."/>
            <person name="Sheng W."/>
            <person name="Hou X."/>
            <person name="Wei L."/>
        </authorList>
    </citation>
    <scope>NUCLEOTIDE SEQUENCE</scope>
    <source>
        <strain evidence="2">3651</strain>
        <tissue evidence="2">Leaf</tissue>
    </source>
</reference>
<feature type="compositionally biased region" description="Acidic residues" evidence="1">
    <location>
        <begin position="1"/>
        <end position="15"/>
    </location>
</feature>
<feature type="compositionally biased region" description="Polar residues" evidence="1">
    <location>
        <begin position="79"/>
        <end position="90"/>
    </location>
</feature>
<name>A0AAE1Y7F8_9LAMI</name>
<comment type="caution">
    <text evidence="2">The sequence shown here is derived from an EMBL/GenBank/DDBJ whole genome shotgun (WGS) entry which is preliminary data.</text>
</comment>
<evidence type="ECO:0000313" key="3">
    <source>
        <dbReference type="Proteomes" id="UP001293254"/>
    </source>
</evidence>
<evidence type="ECO:0000313" key="2">
    <source>
        <dbReference type="EMBL" id="KAK4425078.1"/>
    </source>
</evidence>
<organism evidence="2 3">
    <name type="scientific">Sesamum alatum</name>
    <dbReference type="NCBI Taxonomy" id="300844"/>
    <lineage>
        <taxon>Eukaryota</taxon>
        <taxon>Viridiplantae</taxon>
        <taxon>Streptophyta</taxon>
        <taxon>Embryophyta</taxon>
        <taxon>Tracheophyta</taxon>
        <taxon>Spermatophyta</taxon>
        <taxon>Magnoliopsida</taxon>
        <taxon>eudicotyledons</taxon>
        <taxon>Gunneridae</taxon>
        <taxon>Pentapetalae</taxon>
        <taxon>asterids</taxon>
        <taxon>lamiids</taxon>
        <taxon>Lamiales</taxon>
        <taxon>Pedaliaceae</taxon>
        <taxon>Sesamum</taxon>
    </lineage>
</organism>
<dbReference type="EMBL" id="JACGWO010000006">
    <property type="protein sequence ID" value="KAK4425078.1"/>
    <property type="molecule type" value="Genomic_DNA"/>
</dbReference>
<keyword evidence="3" id="KW-1185">Reference proteome</keyword>
<reference evidence="2" key="2">
    <citation type="journal article" date="2024" name="Plant">
        <title>Genomic evolution and insights into agronomic trait innovations of Sesamum species.</title>
        <authorList>
            <person name="Miao H."/>
            <person name="Wang L."/>
            <person name="Qu L."/>
            <person name="Liu H."/>
            <person name="Sun Y."/>
            <person name="Le M."/>
            <person name="Wang Q."/>
            <person name="Wei S."/>
            <person name="Zheng Y."/>
            <person name="Lin W."/>
            <person name="Duan Y."/>
            <person name="Cao H."/>
            <person name="Xiong S."/>
            <person name="Wang X."/>
            <person name="Wei L."/>
            <person name="Li C."/>
            <person name="Ma Q."/>
            <person name="Ju M."/>
            <person name="Zhao R."/>
            <person name="Li G."/>
            <person name="Mu C."/>
            <person name="Tian Q."/>
            <person name="Mei H."/>
            <person name="Zhang T."/>
            <person name="Gao T."/>
            <person name="Zhang H."/>
        </authorList>
    </citation>
    <scope>NUCLEOTIDE SEQUENCE</scope>
    <source>
        <strain evidence="2">3651</strain>
    </source>
</reference>
<dbReference type="AlphaFoldDB" id="A0AAE1Y7F8"/>
<evidence type="ECO:0000256" key="1">
    <source>
        <dbReference type="SAM" id="MobiDB-lite"/>
    </source>
</evidence>
<sequence length="161" mass="17470">MLSLETVDDSQEQEDQGAQGNTAGIWLGDHEDSEPSAQNPIRTICVFEATNTDKPARVALRSGTQGLDESIEEEDGDQGDSSWQPSNAINQGGLEGEEEDFQKRRARNIISAISHEGSTISDPPSIQRTGVDFFRNLLSPEPSLTPSSLLEPLIPHLITDA</sequence>
<feature type="region of interest" description="Disordered" evidence="1">
    <location>
        <begin position="1"/>
        <end position="126"/>
    </location>
</feature>
<proteinExistence type="predicted"/>